<feature type="region of interest" description="Disordered" evidence="1">
    <location>
        <begin position="323"/>
        <end position="377"/>
    </location>
</feature>
<feature type="compositionally biased region" description="Polar residues" evidence="1">
    <location>
        <begin position="332"/>
        <end position="351"/>
    </location>
</feature>
<evidence type="ECO:0000313" key="3">
    <source>
        <dbReference type="Proteomes" id="UP000266673"/>
    </source>
</evidence>
<evidence type="ECO:0000256" key="1">
    <source>
        <dbReference type="SAM" id="MobiDB-lite"/>
    </source>
</evidence>
<dbReference type="OrthoDB" id="2477306at2759"/>
<name>A0A397VQF7_9GLOM</name>
<proteinExistence type="predicted"/>
<gene>
    <name evidence="2" type="ORF">C2G38_2167725</name>
</gene>
<reference evidence="2 3" key="1">
    <citation type="submission" date="2018-06" db="EMBL/GenBank/DDBJ databases">
        <title>Comparative genomics reveals the genomic features of Rhizophagus irregularis, R. cerebriforme, R. diaphanum and Gigaspora rosea, and their symbiotic lifestyle signature.</title>
        <authorList>
            <person name="Morin E."/>
            <person name="San Clemente H."/>
            <person name="Chen E.C.H."/>
            <person name="De La Providencia I."/>
            <person name="Hainaut M."/>
            <person name="Kuo A."/>
            <person name="Kohler A."/>
            <person name="Murat C."/>
            <person name="Tang N."/>
            <person name="Roy S."/>
            <person name="Loubradou J."/>
            <person name="Henrissat B."/>
            <person name="Grigoriev I.V."/>
            <person name="Corradi N."/>
            <person name="Roux C."/>
            <person name="Martin F.M."/>
        </authorList>
    </citation>
    <scope>NUCLEOTIDE SEQUENCE [LARGE SCALE GENOMIC DNA]</scope>
    <source>
        <strain evidence="2 3">DAOM 194757</strain>
    </source>
</reference>
<feature type="region of interest" description="Disordered" evidence="1">
    <location>
        <begin position="293"/>
        <end position="312"/>
    </location>
</feature>
<keyword evidence="3" id="KW-1185">Reference proteome</keyword>
<comment type="caution">
    <text evidence="2">The sequence shown here is derived from an EMBL/GenBank/DDBJ whole genome shotgun (WGS) entry which is preliminary data.</text>
</comment>
<organism evidence="2 3">
    <name type="scientific">Gigaspora rosea</name>
    <dbReference type="NCBI Taxonomy" id="44941"/>
    <lineage>
        <taxon>Eukaryota</taxon>
        <taxon>Fungi</taxon>
        <taxon>Fungi incertae sedis</taxon>
        <taxon>Mucoromycota</taxon>
        <taxon>Glomeromycotina</taxon>
        <taxon>Glomeromycetes</taxon>
        <taxon>Diversisporales</taxon>
        <taxon>Gigasporaceae</taxon>
        <taxon>Gigaspora</taxon>
    </lineage>
</organism>
<accession>A0A397VQF7</accession>
<protein>
    <submittedName>
        <fullName evidence="2">Uncharacterized protein</fullName>
    </submittedName>
</protein>
<sequence>MKKITKKTDLFHKNLHLYLNFNTYYYFDRKKFDELIKNFFDNQETCPFRHFVYQYEKNYNAKDQDRDCHIQGFFILKKQMRIGNYKLAVNDQKEKITGIKGILQIDKIHFNSVASDKDSILYCKKKHNKCSIHNRMIVKEENYSHLTKREFNDNTFSDLNKNRLAICQCSYDDLNNFSNCSSDEIIVNGCPEEIEYNPFFIERIENDGVSLKKEDIVIFNEFDALFFRWQKLLDLLDRGVHSVQIKGSHINYSPKVQAFTSNIPLDELYYCAEDYPTIKLTNGESIIINYEEFTQQDQDPKTESNQKNSKQYHMQIESDNKFETEFDPDPQIESSTKQHNYQYSEDSSNIDISEPESELHSDDSDYTQIRRKANLKK</sequence>
<dbReference type="AlphaFoldDB" id="A0A397VQF7"/>
<dbReference type="EMBL" id="QKWP01000203">
    <property type="protein sequence ID" value="RIB24734.1"/>
    <property type="molecule type" value="Genomic_DNA"/>
</dbReference>
<dbReference type="Proteomes" id="UP000266673">
    <property type="component" value="Unassembled WGS sequence"/>
</dbReference>
<evidence type="ECO:0000313" key="2">
    <source>
        <dbReference type="EMBL" id="RIB24734.1"/>
    </source>
</evidence>